<keyword evidence="3" id="KW-1185">Reference proteome</keyword>
<proteinExistence type="predicted"/>
<evidence type="ECO:0000256" key="1">
    <source>
        <dbReference type="SAM" id="MobiDB-lite"/>
    </source>
</evidence>
<gene>
    <name evidence="2" type="ORF">CALVIDRAFT_529806</name>
</gene>
<accession>A0A167IW34</accession>
<name>A0A167IW34_CALVF</name>
<feature type="region of interest" description="Disordered" evidence="1">
    <location>
        <begin position="214"/>
        <end position="238"/>
    </location>
</feature>
<protein>
    <submittedName>
        <fullName evidence="2">Uncharacterized protein</fullName>
    </submittedName>
</protein>
<reference evidence="2 3" key="1">
    <citation type="journal article" date="2016" name="Mol. Biol. Evol.">
        <title>Comparative Genomics of Early-Diverging Mushroom-Forming Fungi Provides Insights into the Origins of Lignocellulose Decay Capabilities.</title>
        <authorList>
            <person name="Nagy L.G."/>
            <person name="Riley R."/>
            <person name="Tritt A."/>
            <person name="Adam C."/>
            <person name="Daum C."/>
            <person name="Floudas D."/>
            <person name="Sun H."/>
            <person name="Yadav J.S."/>
            <person name="Pangilinan J."/>
            <person name="Larsson K.H."/>
            <person name="Matsuura K."/>
            <person name="Barry K."/>
            <person name="Labutti K."/>
            <person name="Kuo R."/>
            <person name="Ohm R.A."/>
            <person name="Bhattacharya S.S."/>
            <person name="Shirouzu T."/>
            <person name="Yoshinaga Y."/>
            <person name="Martin F.M."/>
            <person name="Grigoriev I.V."/>
            <person name="Hibbett D.S."/>
        </authorList>
    </citation>
    <scope>NUCLEOTIDE SEQUENCE [LARGE SCALE GENOMIC DNA]</scope>
    <source>
        <strain evidence="2 3">TUFC12733</strain>
    </source>
</reference>
<dbReference type="EMBL" id="KV417305">
    <property type="protein sequence ID" value="KZO93023.1"/>
    <property type="molecule type" value="Genomic_DNA"/>
</dbReference>
<evidence type="ECO:0000313" key="2">
    <source>
        <dbReference type="EMBL" id="KZO93023.1"/>
    </source>
</evidence>
<feature type="compositionally biased region" description="Gly residues" evidence="1">
    <location>
        <begin position="219"/>
        <end position="232"/>
    </location>
</feature>
<evidence type="ECO:0000313" key="3">
    <source>
        <dbReference type="Proteomes" id="UP000076738"/>
    </source>
</evidence>
<dbReference type="AlphaFoldDB" id="A0A167IW34"/>
<dbReference type="Proteomes" id="UP000076738">
    <property type="component" value="Unassembled WGS sequence"/>
</dbReference>
<organism evidence="2 3">
    <name type="scientific">Calocera viscosa (strain TUFC12733)</name>
    <dbReference type="NCBI Taxonomy" id="1330018"/>
    <lineage>
        <taxon>Eukaryota</taxon>
        <taxon>Fungi</taxon>
        <taxon>Dikarya</taxon>
        <taxon>Basidiomycota</taxon>
        <taxon>Agaricomycotina</taxon>
        <taxon>Dacrymycetes</taxon>
        <taxon>Dacrymycetales</taxon>
        <taxon>Dacrymycetaceae</taxon>
        <taxon>Calocera</taxon>
    </lineage>
</organism>
<sequence length="238" mass="26853">MQLLNKLNKPRALNTLLNKLDRQKLLKLLLDKLDKPISLKVLLNKLDKQKLLKLLLNALDEPDMPQGSVQQLELGKLFSWLTVHSQQVAFHVDCIHFEYLWSQTDSYEFLHLLLPHRPLVYHRRNNYHHHHPTMLMIASSVFRWANAPLGLAWKGLKFAWSFSSVGGVIGIVRRAIELLEVINLVLVAVEKIVDCLLVLKEKIAQLRAAKEEKKKEGKGAGVGGGQGEGQGAVGAEMV</sequence>